<protein>
    <submittedName>
        <fullName evidence="2">Uncharacterized protein</fullName>
    </submittedName>
</protein>
<dbReference type="EnsemblBacteria" id="ABQ86626">
    <property type="protein sequence ID" value="ABQ86626"/>
    <property type="gene ID" value="Msm_0421"/>
</dbReference>
<dbReference type="Proteomes" id="UP000001992">
    <property type="component" value="Chromosome"/>
</dbReference>
<dbReference type="KEGG" id="msi:Msm_0421"/>
<dbReference type="BioCyc" id="MSMI420247:GHWZ-426-MONOMER"/>
<keyword evidence="3" id="KW-1185">Reference proteome</keyword>
<accession>A5UK98</accession>
<evidence type="ECO:0000313" key="2">
    <source>
        <dbReference type="EMBL" id="ABQ86626.1"/>
    </source>
</evidence>
<gene>
    <name evidence="2" type="ordered locus">Msm_0421</name>
</gene>
<evidence type="ECO:0000256" key="1">
    <source>
        <dbReference type="SAM" id="MobiDB-lite"/>
    </source>
</evidence>
<dbReference type="EMBL" id="CP000678">
    <property type="protein sequence ID" value="ABQ86626.1"/>
    <property type="molecule type" value="Genomic_DNA"/>
</dbReference>
<name>A5UK98_METS3</name>
<sequence>MIFNICVGSIDAIRPPNMPPTIPNNPSLIPGFKILSITFKCLDAPLVAVGIIMARLVPRDIIMASDGSTPRYSNRKYWNGTIKNPPPTPKRPDANPATTPIKIKPMKYSNVNIIKTHIQ</sequence>
<feature type="region of interest" description="Disordered" evidence="1">
    <location>
        <begin position="74"/>
        <end position="101"/>
    </location>
</feature>
<dbReference type="AlphaFoldDB" id="A5UK98"/>
<reference evidence="2 3" key="1">
    <citation type="journal article" date="2007" name="Proc. Natl. Acad. Sci. U.S.A.">
        <title>Genomic and metabolic adaptations of Methanobrevibacter smithii to the human gut.</title>
        <authorList>
            <person name="Samuel B.S."/>
            <person name="Hansen E.E."/>
            <person name="Manchester J.K."/>
            <person name="Coutinho P.M."/>
            <person name="Henrissat B."/>
            <person name="Fulton R."/>
            <person name="Latreille P."/>
            <person name="Kim K."/>
            <person name="Wilson R.K."/>
            <person name="Gordon J.I."/>
        </authorList>
    </citation>
    <scope>NUCLEOTIDE SEQUENCE [LARGE SCALE GENOMIC DNA]</scope>
    <source>
        <strain evidence="3">ATCC 35061 / DSM 861 / OCM 144 / PS</strain>
    </source>
</reference>
<dbReference type="HOGENOM" id="CLU_2056092_0_0_2"/>
<evidence type="ECO:0000313" key="3">
    <source>
        <dbReference type="Proteomes" id="UP000001992"/>
    </source>
</evidence>
<dbReference type="STRING" id="420247.Msm_0421"/>
<organism evidence="2 3">
    <name type="scientific">Methanobrevibacter smithii (strain ATCC 35061 / DSM 861 / OCM 144 / PS)</name>
    <dbReference type="NCBI Taxonomy" id="420247"/>
    <lineage>
        <taxon>Archaea</taxon>
        <taxon>Methanobacteriati</taxon>
        <taxon>Methanobacteriota</taxon>
        <taxon>Methanomada group</taxon>
        <taxon>Methanobacteria</taxon>
        <taxon>Methanobacteriales</taxon>
        <taxon>Methanobacteriaceae</taxon>
        <taxon>Methanobrevibacter</taxon>
    </lineage>
</organism>
<proteinExistence type="predicted"/>